<organism evidence="1 2">
    <name type="scientific">Subtercola lobariae</name>
    <dbReference type="NCBI Taxonomy" id="1588641"/>
    <lineage>
        <taxon>Bacteria</taxon>
        <taxon>Bacillati</taxon>
        <taxon>Actinomycetota</taxon>
        <taxon>Actinomycetes</taxon>
        <taxon>Micrococcales</taxon>
        <taxon>Microbacteriaceae</taxon>
        <taxon>Subtercola</taxon>
    </lineage>
</organism>
<evidence type="ECO:0000313" key="2">
    <source>
        <dbReference type="Proteomes" id="UP000598775"/>
    </source>
</evidence>
<evidence type="ECO:0000313" key="1">
    <source>
        <dbReference type="EMBL" id="GGF14912.1"/>
    </source>
</evidence>
<reference evidence="1 2" key="1">
    <citation type="journal article" date="2014" name="Int. J. Syst. Evol. Microbiol.">
        <title>Complete genome sequence of Corynebacterium casei LMG S-19264T (=DSM 44701T), isolated from a smear-ripened cheese.</title>
        <authorList>
            <consortium name="US DOE Joint Genome Institute (JGI-PGF)"/>
            <person name="Walter F."/>
            <person name="Albersmeier A."/>
            <person name="Kalinowski J."/>
            <person name="Ruckert C."/>
        </authorList>
    </citation>
    <scope>NUCLEOTIDE SEQUENCE [LARGE SCALE GENOMIC DNA]</scope>
    <source>
        <strain evidence="1 2">CGMCC 1.12976</strain>
    </source>
</reference>
<keyword evidence="2" id="KW-1185">Reference proteome</keyword>
<protein>
    <submittedName>
        <fullName evidence="1">Uncharacterized protein</fullName>
    </submittedName>
</protein>
<dbReference type="AlphaFoldDB" id="A0A917B310"/>
<accession>A0A917B310</accession>
<gene>
    <name evidence="1" type="ORF">GCM10011399_06010</name>
</gene>
<proteinExistence type="predicted"/>
<comment type="caution">
    <text evidence="1">The sequence shown here is derived from an EMBL/GenBank/DDBJ whole genome shotgun (WGS) entry which is preliminary data.</text>
</comment>
<dbReference type="Proteomes" id="UP000598775">
    <property type="component" value="Unassembled WGS sequence"/>
</dbReference>
<sequence length="66" mass="7325">MQLIQRAVHRLIGAGSGMHALSNPPTALQRAFLRTVMPLVRPRAARMVGYGFRPETVDESVLRVQV</sequence>
<dbReference type="EMBL" id="BMGP01000001">
    <property type="protein sequence ID" value="GGF14912.1"/>
    <property type="molecule type" value="Genomic_DNA"/>
</dbReference>
<name>A0A917B310_9MICO</name>